<dbReference type="RefSeq" id="XP_008029556.1">
    <property type="nucleotide sequence ID" value="XM_008031365.1"/>
</dbReference>
<dbReference type="CDD" id="cd12148">
    <property type="entry name" value="fungal_TF_MHR"/>
    <property type="match status" value="1"/>
</dbReference>
<dbReference type="OrthoDB" id="410267at2759"/>
<dbReference type="InterPro" id="IPR050613">
    <property type="entry name" value="Sec_Metabolite_Reg"/>
</dbReference>
<keyword evidence="4" id="KW-1185">Reference proteome</keyword>
<dbReference type="STRING" id="671987.R0IAR3"/>
<accession>R0IAR3</accession>
<evidence type="ECO:0000256" key="1">
    <source>
        <dbReference type="ARBA" id="ARBA00004123"/>
    </source>
</evidence>
<organism evidence="3 4">
    <name type="scientific">Exserohilum turcicum (strain 28A)</name>
    <name type="common">Northern leaf blight fungus</name>
    <name type="synonym">Setosphaeria turcica</name>
    <dbReference type="NCBI Taxonomy" id="671987"/>
    <lineage>
        <taxon>Eukaryota</taxon>
        <taxon>Fungi</taxon>
        <taxon>Dikarya</taxon>
        <taxon>Ascomycota</taxon>
        <taxon>Pezizomycotina</taxon>
        <taxon>Dothideomycetes</taxon>
        <taxon>Pleosporomycetidae</taxon>
        <taxon>Pleosporales</taxon>
        <taxon>Pleosporineae</taxon>
        <taxon>Pleosporaceae</taxon>
        <taxon>Exserohilum</taxon>
    </lineage>
</organism>
<sequence>ARDAATVLEFLAWGRRKDPDCHTDASLETEETGMGSLDNLSLAVLQLLLPSQHQVQQLVEYHIEGLLWYHCSFFASTFQTQLRTFYDEQDGVIRQSSTSLQWTALLFSILTASMTCAPAARVRLWGFGETEQATLSQKWFQAISACLTHANYTSNLSILSCQAIATATTSAHLLGFSTTQSIHLATAVRIAQSLGLHRLSPDVNDNSTETGRRVWCQLCTQDWFSIPFSDTYLVSPKYSTLPDYNIVESDQPTTTSYSRFLYNVAIIMPQLQDNLVSCNTPYTRYEKVLYWDNILRGLATRSRPPFMTNGPLDPTWPLWVPWARHALAINSSPKIIMIHRSFLLDSFENPAFAFTRRTCLAASKTIIKEYKSLIAEDGPTLWIHQAFAVAASITLCLDILYRDASDEQSSDHQALVKDILQIMQSRRDSMIAIRGTKLLGALL</sequence>
<dbReference type="AlphaFoldDB" id="R0IAR3"/>
<dbReference type="GeneID" id="19405455"/>
<dbReference type="Proteomes" id="UP000016935">
    <property type="component" value="Unassembled WGS sequence"/>
</dbReference>
<dbReference type="eggNOG" id="ENOG502T30Q">
    <property type="taxonomic scope" value="Eukaryota"/>
</dbReference>
<dbReference type="HOGENOM" id="CLU_659817_0_0_1"/>
<evidence type="ECO:0000313" key="4">
    <source>
        <dbReference type="Proteomes" id="UP000016935"/>
    </source>
</evidence>
<evidence type="ECO:0008006" key="5">
    <source>
        <dbReference type="Google" id="ProtNLM"/>
    </source>
</evidence>
<reference evidence="3 4" key="1">
    <citation type="journal article" date="2012" name="PLoS Pathog.">
        <title>Diverse lifestyles and strategies of plant pathogenesis encoded in the genomes of eighteen Dothideomycetes fungi.</title>
        <authorList>
            <person name="Ohm R.A."/>
            <person name="Feau N."/>
            <person name="Henrissat B."/>
            <person name="Schoch C.L."/>
            <person name="Horwitz B.A."/>
            <person name="Barry K.W."/>
            <person name="Condon B.J."/>
            <person name="Copeland A.C."/>
            <person name="Dhillon B."/>
            <person name="Glaser F."/>
            <person name="Hesse C.N."/>
            <person name="Kosti I."/>
            <person name="LaButti K."/>
            <person name="Lindquist E.A."/>
            <person name="Lucas S."/>
            <person name="Salamov A.A."/>
            <person name="Bradshaw R.E."/>
            <person name="Ciuffetti L."/>
            <person name="Hamelin R.C."/>
            <person name="Kema G.H.J."/>
            <person name="Lawrence C."/>
            <person name="Scott J.A."/>
            <person name="Spatafora J.W."/>
            <person name="Turgeon B.G."/>
            <person name="de Wit P.J.G.M."/>
            <person name="Zhong S."/>
            <person name="Goodwin S.B."/>
            <person name="Grigoriev I.V."/>
        </authorList>
    </citation>
    <scope>NUCLEOTIDE SEQUENCE [LARGE SCALE GENOMIC DNA]</scope>
    <source>
        <strain evidence="4">28A</strain>
    </source>
</reference>
<name>R0IAR3_EXST2</name>
<dbReference type="EMBL" id="KB908844">
    <property type="protein sequence ID" value="EOA82401.1"/>
    <property type="molecule type" value="Genomic_DNA"/>
</dbReference>
<reference evidence="3 4" key="2">
    <citation type="journal article" date="2013" name="PLoS Genet.">
        <title>Comparative genome structure, secondary metabolite, and effector coding capacity across Cochliobolus pathogens.</title>
        <authorList>
            <person name="Condon B.J."/>
            <person name="Leng Y."/>
            <person name="Wu D."/>
            <person name="Bushley K.E."/>
            <person name="Ohm R.A."/>
            <person name="Otillar R."/>
            <person name="Martin J."/>
            <person name="Schackwitz W."/>
            <person name="Grimwood J."/>
            <person name="MohdZainudin N."/>
            <person name="Xue C."/>
            <person name="Wang R."/>
            <person name="Manning V.A."/>
            <person name="Dhillon B."/>
            <person name="Tu Z.J."/>
            <person name="Steffenson B.J."/>
            <person name="Salamov A."/>
            <person name="Sun H."/>
            <person name="Lowry S."/>
            <person name="LaButti K."/>
            <person name="Han J."/>
            <person name="Copeland A."/>
            <person name="Lindquist E."/>
            <person name="Barry K."/>
            <person name="Schmutz J."/>
            <person name="Baker S.E."/>
            <person name="Ciuffetti L.M."/>
            <person name="Grigoriev I.V."/>
            <person name="Zhong S."/>
            <person name="Turgeon B.G."/>
        </authorList>
    </citation>
    <scope>NUCLEOTIDE SEQUENCE [LARGE SCALE GENOMIC DNA]</scope>
    <source>
        <strain evidence="4">28A</strain>
    </source>
</reference>
<evidence type="ECO:0000313" key="3">
    <source>
        <dbReference type="EMBL" id="EOA82401.1"/>
    </source>
</evidence>
<keyword evidence="2" id="KW-0539">Nucleus</keyword>
<proteinExistence type="predicted"/>
<gene>
    <name evidence="3" type="ORF">SETTUDRAFT_83137</name>
</gene>
<feature type="non-terminal residue" evidence="3">
    <location>
        <position position="1"/>
    </location>
</feature>
<comment type="subcellular location">
    <subcellularLocation>
        <location evidence="1">Nucleus</location>
    </subcellularLocation>
</comment>
<dbReference type="PANTHER" id="PTHR31001">
    <property type="entry name" value="UNCHARACTERIZED TRANSCRIPTIONAL REGULATORY PROTEIN"/>
    <property type="match status" value="1"/>
</dbReference>
<dbReference type="GO" id="GO:0005634">
    <property type="term" value="C:nucleus"/>
    <property type="evidence" value="ECO:0007669"/>
    <property type="project" value="UniProtKB-SubCell"/>
</dbReference>
<feature type="non-terminal residue" evidence="3">
    <location>
        <position position="443"/>
    </location>
</feature>
<protein>
    <recommendedName>
        <fullName evidence="5">Transcription factor domain-containing protein</fullName>
    </recommendedName>
</protein>
<dbReference type="PANTHER" id="PTHR31001:SF90">
    <property type="entry name" value="CENTROMERE DNA-BINDING PROTEIN COMPLEX CBF3 SUBUNIT B"/>
    <property type="match status" value="1"/>
</dbReference>
<evidence type="ECO:0000256" key="2">
    <source>
        <dbReference type="ARBA" id="ARBA00023242"/>
    </source>
</evidence>